<dbReference type="PANTHER" id="PTHR36108">
    <property type="entry name" value="COLOSSIN-B-RELATED"/>
    <property type="match status" value="1"/>
</dbReference>
<dbReference type="Pfam" id="PF13620">
    <property type="entry name" value="CarboxypepD_reg"/>
    <property type="match status" value="1"/>
</dbReference>
<organism evidence="5 6">
    <name type="scientific">Asanoa ferruginea</name>
    <dbReference type="NCBI Taxonomy" id="53367"/>
    <lineage>
        <taxon>Bacteria</taxon>
        <taxon>Bacillati</taxon>
        <taxon>Actinomycetota</taxon>
        <taxon>Actinomycetes</taxon>
        <taxon>Micromonosporales</taxon>
        <taxon>Micromonosporaceae</taxon>
        <taxon>Asanoa</taxon>
    </lineage>
</organism>
<keyword evidence="6" id="KW-1185">Reference proteome</keyword>
<dbReference type="PANTHER" id="PTHR36108:SF13">
    <property type="entry name" value="COLOSSIN-B-RELATED"/>
    <property type="match status" value="1"/>
</dbReference>
<feature type="signal peptide" evidence="4">
    <location>
        <begin position="1"/>
        <end position="31"/>
    </location>
</feature>
<keyword evidence="5" id="KW-0645">Protease</keyword>
<dbReference type="AlphaFoldDB" id="A0A3D9ZFN5"/>
<sequence length="691" mass="72063">MRSSFRRRGTAATAAVVLAGGLAAWASPAHAAANGSISGHVTTAAGAPAGDVLIQAYDSETWEGRGFTTTAADGSYRLDGLATGHYLVGFNGADYAEQYFDGKTELSDADPVSVTAGQNTTVNEGLLAAGVVTGRFTDPTGAPLESSLVRLYRADDGRQAGSAGTDSDGTFRTVVPTGSYFVSFEPIADLYQEQYVPGKVSPATAKRFVVTADQETTVNDTALTAGSLSGRVTRSDGTAARDLQLNATPFQGNRGGEGATTDSNGGFSIPRLLAGQYEISFWVGNRTEYFDRTTDPDEADPVTVVGGQDNRITPSLLPTGSVRVRAYDAITGAILRDFCAEGHCSNGANEVVVTDLDVGTQTISVNTDSNYVSRQAQATVRANETVDLIVRLVPGAKITTTIVDKATGKALANVCLDAYKPGHVFVPDGRGEDQCSDAAGKVTLSRLEAGDYRVFADPRNKSYGRQWVTANGGSGDERQAVTVKATSGRTATLAQVKIDRAGSIRGRVTDAATGAPLWAEVGVFTGRDQTTGDDGVFQIDGLGPYRWALNYAVNSADYASAWTGGAVSRFTATGTQVTAGAVATADYALTKGVTVRGALFAGGHSPEFARFNVFNTATGDKAGTVDFAGNAYELHVLPGQEIRFSYVIDIDGKTYRSDKVALPPATPGGSPRYAVTVPAAGMTLDLTVPIP</sequence>
<keyword evidence="2" id="KW-0964">Secreted</keyword>
<comment type="similarity">
    <text evidence="1">Belongs to the serine-aspartate repeat-containing protein (SDr) family.</text>
</comment>
<dbReference type="Gene3D" id="2.60.40.1120">
    <property type="entry name" value="Carboxypeptidase-like, regulatory domain"/>
    <property type="match status" value="3"/>
</dbReference>
<dbReference type="EMBL" id="QUMQ01000001">
    <property type="protein sequence ID" value="REF96238.1"/>
    <property type="molecule type" value="Genomic_DNA"/>
</dbReference>
<proteinExistence type="inferred from homology"/>
<dbReference type="Proteomes" id="UP000256913">
    <property type="component" value="Unassembled WGS sequence"/>
</dbReference>
<evidence type="ECO:0000256" key="3">
    <source>
        <dbReference type="ARBA" id="ARBA00022729"/>
    </source>
</evidence>
<gene>
    <name evidence="5" type="ORF">DFJ67_2215</name>
</gene>
<dbReference type="InterPro" id="IPR013784">
    <property type="entry name" value="Carb-bd-like_fold"/>
</dbReference>
<dbReference type="GO" id="GO:0004180">
    <property type="term" value="F:carboxypeptidase activity"/>
    <property type="evidence" value="ECO:0007669"/>
    <property type="project" value="UniProtKB-KW"/>
</dbReference>
<feature type="chain" id="PRO_5017748318" evidence="4">
    <location>
        <begin position="32"/>
        <end position="691"/>
    </location>
</feature>
<dbReference type="GO" id="GO:0030246">
    <property type="term" value="F:carbohydrate binding"/>
    <property type="evidence" value="ECO:0007669"/>
    <property type="project" value="InterPro"/>
</dbReference>
<dbReference type="InterPro" id="IPR006311">
    <property type="entry name" value="TAT_signal"/>
</dbReference>
<evidence type="ECO:0000313" key="5">
    <source>
        <dbReference type="EMBL" id="REF96238.1"/>
    </source>
</evidence>
<keyword evidence="5" id="KW-0378">Hydrolase</keyword>
<comment type="caution">
    <text evidence="5">The sequence shown here is derived from an EMBL/GenBank/DDBJ whole genome shotgun (WGS) entry which is preliminary data.</text>
</comment>
<evidence type="ECO:0000256" key="1">
    <source>
        <dbReference type="ARBA" id="ARBA00007257"/>
    </source>
</evidence>
<protein>
    <submittedName>
        <fullName evidence="5">Carboxypeptidase family protein</fullName>
    </submittedName>
</protein>
<keyword evidence="5" id="KW-0121">Carboxypeptidase</keyword>
<dbReference type="SUPFAM" id="SSF49464">
    <property type="entry name" value="Carboxypeptidase regulatory domain-like"/>
    <property type="match status" value="1"/>
</dbReference>
<dbReference type="PROSITE" id="PS51318">
    <property type="entry name" value="TAT"/>
    <property type="match status" value="1"/>
</dbReference>
<name>A0A3D9ZFN5_9ACTN</name>
<dbReference type="InterPro" id="IPR008969">
    <property type="entry name" value="CarboxyPept-like_regulatory"/>
</dbReference>
<evidence type="ECO:0000256" key="2">
    <source>
        <dbReference type="ARBA" id="ARBA00022525"/>
    </source>
</evidence>
<reference evidence="5 6" key="1">
    <citation type="submission" date="2018-08" db="EMBL/GenBank/DDBJ databases">
        <title>Sequencing the genomes of 1000 actinobacteria strains.</title>
        <authorList>
            <person name="Klenk H.-P."/>
        </authorList>
    </citation>
    <scope>NUCLEOTIDE SEQUENCE [LARGE SCALE GENOMIC DNA]</scope>
    <source>
        <strain evidence="5 6">DSM 44099</strain>
    </source>
</reference>
<dbReference type="OrthoDB" id="3632511at2"/>
<evidence type="ECO:0000313" key="6">
    <source>
        <dbReference type="Proteomes" id="UP000256913"/>
    </source>
</evidence>
<accession>A0A3D9ZFN5</accession>
<keyword evidence="3 4" id="KW-0732">Signal</keyword>
<dbReference type="SUPFAM" id="SSF49452">
    <property type="entry name" value="Starch-binding domain-like"/>
    <property type="match status" value="2"/>
</dbReference>
<evidence type="ECO:0000256" key="4">
    <source>
        <dbReference type="SAM" id="SignalP"/>
    </source>
</evidence>
<dbReference type="RefSeq" id="WP_116067799.1">
    <property type="nucleotide sequence ID" value="NZ_BONB01000007.1"/>
</dbReference>